<organism evidence="3">
    <name type="scientific">Salvia splendens</name>
    <name type="common">Scarlet sage</name>
    <dbReference type="NCBI Taxonomy" id="180675"/>
    <lineage>
        <taxon>Eukaryota</taxon>
        <taxon>Viridiplantae</taxon>
        <taxon>Streptophyta</taxon>
        <taxon>Embryophyta</taxon>
        <taxon>Tracheophyta</taxon>
        <taxon>Spermatophyta</taxon>
        <taxon>Magnoliopsida</taxon>
        <taxon>eudicotyledons</taxon>
        <taxon>Gunneridae</taxon>
        <taxon>Pentapetalae</taxon>
        <taxon>asterids</taxon>
        <taxon>lamiids</taxon>
        <taxon>Lamiales</taxon>
        <taxon>Lamiaceae</taxon>
        <taxon>Nepetoideae</taxon>
        <taxon>Mentheae</taxon>
        <taxon>Salviinae</taxon>
        <taxon>Salvia</taxon>
        <taxon>Salvia subgen. Calosphace</taxon>
        <taxon>core Calosphace</taxon>
    </lineage>
</organism>
<dbReference type="AlphaFoldDB" id="A0A8X8Z8R6"/>
<feature type="domain" description="DUF4220" evidence="2">
    <location>
        <begin position="124"/>
        <end position="227"/>
    </location>
</feature>
<gene>
    <name evidence="3" type="ORF">SASPL_146152</name>
</gene>
<accession>A0A8X8Z8R6</accession>
<dbReference type="PANTHER" id="PTHR31325">
    <property type="entry name" value="OS01G0798800 PROTEIN-RELATED"/>
    <property type="match status" value="1"/>
</dbReference>
<comment type="caution">
    <text evidence="3">The sequence shown here is derived from an EMBL/GenBank/DDBJ whole genome shotgun (WGS) entry which is preliminary data.</text>
</comment>
<keyword evidence="4" id="KW-1185">Reference proteome</keyword>
<evidence type="ECO:0000313" key="3">
    <source>
        <dbReference type="EMBL" id="KAG6395507.1"/>
    </source>
</evidence>
<protein>
    <recommendedName>
        <fullName evidence="2">DUF4220 domain-containing protein</fullName>
    </recommendedName>
</protein>
<name>A0A8X8Z8R6_SALSN</name>
<proteinExistence type="predicted"/>
<feature type="transmembrane region" description="Helical" evidence="1">
    <location>
        <begin position="181"/>
        <end position="202"/>
    </location>
</feature>
<keyword evidence="1" id="KW-0472">Membrane</keyword>
<evidence type="ECO:0000313" key="4">
    <source>
        <dbReference type="Proteomes" id="UP000298416"/>
    </source>
</evidence>
<keyword evidence="1" id="KW-1133">Transmembrane helix</keyword>
<feature type="transmembrane region" description="Helical" evidence="1">
    <location>
        <begin position="12"/>
        <end position="30"/>
    </location>
</feature>
<feature type="domain" description="DUF4220" evidence="2">
    <location>
        <begin position="8"/>
        <end position="75"/>
    </location>
</feature>
<feature type="transmembrane region" description="Helical" evidence="1">
    <location>
        <begin position="50"/>
        <end position="72"/>
    </location>
</feature>
<evidence type="ECO:0000259" key="2">
    <source>
        <dbReference type="Pfam" id="PF13968"/>
    </source>
</evidence>
<dbReference type="Pfam" id="PF13968">
    <property type="entry name" value="DUF4220"/>
    <property type="match status" value="2"/>
</dbReference>
<dbReference type="InterPro" id="IPR025315">
    <property type="entry name" value="DUF4220"/>
</dbReference>
<dbReference type="Proteomes" id="UP000298416">
    <property type="component" value="Unassembled WGS sequence"/>
</dbReference>
<keyword evidence="1" id="KW-0812">Transmembrane</keyword>
<reference evidence="3" key="2">
    <citation type="submission" date="2020-08" db="EMBL/GenBank/DDBJ databases">
        <title>Plant Genome Project.</title>
        <authorList>
            <person name="Zhang R.-G."/>
        </authorList>
    </citation>
    <scope>NUCLEOTIDE SEQUENCE</scope>
    <source>
        <strain evidence="3">Huo1</strain>
        <tissue evidence="3">Leaf</tissue>
    </source>
</reference>
<feature type="transmembrane region" description="Helical" evidence="1">
    <location>
        <begin position="208"/>
        <end position="226"/>
    </location>
</feature>
<evidence type="ECO:0000256" key="1">
    <source>
        <dbReference type="SAM" id="Phobius"/>
    </source>
</evidence>
<reference evidence="3" key="1">
    <citation type="submission" date="2018-01" db="EMBL/GenBank/DDBJ databases">
        <authorList>
            <person name="Mao J.F."/>
        </authorList>
    </citation>
    <scope>NUCLEOTIDE SEQUENCE</scope>
    <source>
        <strain evidence="3">Huo1</strain>
        <tissue evidence="3">Leaf</tissue>
    </source>
</reference>
<dbReference type="EMBL" id="PNBA02000017">
    <property type="protein sequence ID" value="KAG6395507.1"/>
    <property type="molecule type" value="Genomic_DNA"/>
</dbReference>
<sequence length="237" mass="27221">MNAADRRHMITLFWASFLLVHLGVSAYAMADNELWPRHLLGLTLQVITTLYIFMKSFSNFGLNILWLLILIVGSIDWESPRPHPIVFTRGCLVVVSYQHHLVIVGGEIETIPSSSVIDVNPGQSQDPPDGVNEDYERIANILHVAYSFFTTFRKLVGDMTLSIQDREISVFYFKDLRWDDAFLIGLAFDLFYTKLPLAFSLFGIILRHLSFSITITAFFTFLALFFKNMMHYPKEDV</sequence>